<dbReference type="PROSITE" id="PS00108">
    <property type="entry name" value="PROTEIN_KINASE_ST"/>
    <property type="match status" value="1"/>
</dbReference>
<dbReference type="Gene3D" id="3.40.50.12390">
    <property type="match status" value="1"/>
</dbReference>
<dbReference type="PANTHER" id="PTHR27003">
    <property type="entry name" value="OS07G0166700 PROTEIN"/>
    <property type="match status" value="1"/>
</dbReference>
<keyword evidence="5" id="KW-0723">Serine/threonine-protein kinase</keyword>
<comment type="similarity">
    <text evidence="2">In the N-terminal section; belongs to the leguminous lectin family.</text>
</comment>
<dbReference type="GO" id="GO:0002229">
    <property type="term" value="P:defense response to oomycetes"/>
    <property type="evidence" value="ECO:0007669"/>
    <property type="project" value="UniProtKB-ARBA"/>
</dbReference>
<dbReference type="Proteomes" id="UP001177003">
    <property type="component" value="Chromosome 1"/>
</dbReference>
<sequence length="809" mass="92774">MVLKSVSRLDSVKVPEEILKAHEFVVAKAGIYTQDIFLLEPETSDQKIFITSSNIAKKAELHTDNILPFKPGSSSQEQLRYPEMKQLNRCRIPLEAIKDSTQDFNSKNFIGKGGYGSVYKGMLTWEDHVNEPVAVKRLDVTGFQVPFISVPVMLYLTISVRSDDDTAHRIPATSTSLNLKDADLIMLALATHELHFSILQEFDLNHDKVDISQQMNSLDIKAVGKPKWFVKKLHQFLHVWMLREYLNLDLRSTNVPEKFEYDIKRLIDDFIFICSFSGNDSLPYMPTLEIHEMAENTKAAQMIKNTKALKEQLKSYNREISEVFRNGLLLDTWWNWVLLGGENGITNTSFLLKRKRIWKIRGKKSPLLMLVEFNSCCVKRNRHCFPDRTFISLVVDLLTKNGRNGSKPKPDNMVLPVIEESRRVANLMPQGKTIAMTDEEIVEMVLFPMVNEACRVLEEKIVLKASDLDIASVLGMSFPSYSDGIVFWADVVGSKHIYTSLKKWSEKYGNFYKSSRFLEERAMNGVPLSAPINTGSRALKEFLTEVSILSQYQHENIIPLIGFCDDNGEMILVYEYTTHGSLDQYLRDTTISNRLSWPQLLKICIGVASALDYLHNHVAEKHRIIHRDIKSSNVLLDENGKAKLSDFGLARIALANQQNTLVITNIAGTYGYNDPQYERTGYLSKESDVYSFGVVLFEVLCGRLAYVLSYHDEHRFLHHLARTHYEKGELDKIIDQRIRNDIKPITLNKFSAIAYRCLQETREQRPAIADVVFQLKVAMKFQELEDEEDEFYLSGYMKEALSLHTETIR</sequence>
<dbReference type="InterPro" id="IPR008927">
    <property type="entry name" value="6-PGluconate_DH-like_C_sf"/>
</dbReference>
<evidence type="ECO:0000256" key="14">
    <source>
        <dbReference type="ARBA" id="ARBA00023170"/>
    </source>
</evidence>
<name>A0AA35Y6N6_LACSI</name>
<feature type="binding site" evidence="16">
    <location>
        <position position="136"/>
    </location>
    <ligand>
        <name>ATP</name>
        <dbReference type="ChEBI" id="CHEBI:30616"/>
    </ligand>
</feature>
<evidence type="ECO:0000256" key="9">
    <source>
        <dbReference type="ARBA" id="ARBA00022741"/>
    </source>
</evidence>
<keyword evidence="6" id="KW-0808">Transferase</keyword>
<keyword evidence="10" id="KW-0418">Kinase</keyword>
<evidence type="ECO:0000256" key="16">
    <source>
        <dbReference type="PROSITE-ProRule" id="PRU10141"/>
    </source>
</evidence>
<dbReference type="GO" id="GO:0004714">
    <property type="term" value="F:transmembrane receptor protein tyrosine kinase activity"/>
    <property type="evidence" value="ECO:0007669"/>
    <property type="project" value="InterPro"/>
</dbReference>
<comment type="subcellular location">
    <subcellularLocation>
        <location evidence="1">Cell membrane</location>
        <topology evidence="1">Single-pass type I membrane protein</topology>
    </subcellularLocation>
</comment>
<keyword evidence="20" id="KW-1185">Reference proteome</keyword>
<evidence type="ECO:0000256" key="11">
    <source>
        <dbReference type="ARBA" id="ARBA00022840"/>
    </source>
</evidence>
<dbReference type="InterPro" id="IPR011009">
    <property type="entry name" value="Kinase-like_dom_sf"/>
</dbReference>
<dbReference type="InterPro" id="IPR008271">
    <property type="entry name" value="Ser/Thr_kinase_AS"/>
</dbReference>
<evidence type="ECO:0000256" key="10">
    <source>
        <dbReference type="ARBA" id="ARBA00022777"/>
    </source>
</evidence>
<dbReference type="Pfam" id="PF07714">
    <property type="entry name" value="PK_Tyr_Ser-Thr"/>
    <property type="match status" value="1"/>
</dbReference>
<proteinExistence type="inferred from homology"/>
<evidence type="ECO:0000256" key="6">
    <source>
        <dbReference type="ARBA" id="ARBA00022679"/>
    </source>
</evidence>
<gene>
    <name evidence="19" type="ORF">LSALG_LOCUS9691</name>
</gene>
<keyword evidence="4" id="KW-1003">Cell membrane</keyword>
<keyword evidence="14" id="KW-0675">Receptor</keyword>
<dbReference type="GO" id="GO:0005886">
    <property type="term" value="C:plasma membrane"/>
    <property type="evidence" value="ECO:0007669"/>
    <property type="project" value="UniProtKB-SubCell"/>
</dbReference>
<keyword evidence="7" id="KW-0812">Transmembrane</keyword>
<evidence type="ECO:0000313" key="20">
    <source>
        <dbReference type="Proteomes" id="UP001177003"/>
    </source>
</evidence>
<dbReference type="FunFam" id="1.10.510.10:FF:000240">
    <property type="entry name" value="Lectin-domain containing receptor kinase A4.3"/>
    <property type="match status" value="1"/>
</dbReference>
<dbReference type="GO" id="GO:0004674">
    <property type="term" value="F:protein serine/threonine kinase activity"/>
    <property type="evidence" value="ECO:0007669"/>
    <property type="project" value="UniProtKB-KW"/>
</dbReference>
<dbReference type="SUPFAM" id="SSF48179">
    <property type="entry name" value="6-phosphogluconate dehydrogenase C-terminal domain-like"/>
    <property type="match status" value="1"/>
</dbReference>
<dbReference type="AlphaFoldDB" id="A0AA35Y6N6"/>
<keyword evidence="13" id="KW-0472">Membrane</keyword>
<organism evidence="19 20">
    <name type="scientific">Lactuca saligna</name>
    <name type="common">Willowleaf lettuce</name>
    <dbReference type="NCBI Taxonomy" id="75948"/>
    <lineage>
        <taxon>Eukaryota</taxon>
        <taxon>Viridiplantae</taxon>
        <taxon>Streptophyta</taxon>
        <taxon>Embryophyta</taxon>
        <taxon>Tracheophyta</taxon>
        <taxon>Spermatophyta</taxon>
        <taxon>Magnoliopsida</taxon>
        <taxon>eudicotyledons</taxon>
        <taxon>Gunneridae</taxon>
        <taxon>Pentapetalae</taxon>
        <taxon>asterids</taxon>
        <taxon>campanulids</taxon>
        <taxon>Asterales</taxon>
        <taxon>Asteraceae</taxon>
        <taxon>Cichorioideae</taxon>
        <taxon>Cichorieae</taxon>
        <taxon>Lactucinae</taxon>
        <taxon>Lactuca</taxon>
    </lineage>
</organism>
<evidence type="ECO:0000256" key="17">
    <source>
        <dbReference type="SAM" id="Coils"/>
    </source>
</evidence>
<evidence type="ECO:0000259" key="18">
    <source>
        <dbReference type="PROSITE" id="PS50011"/>
    </source>
</evidence>
<keyword evidence="15" id="KW-0325">Glycoprotein</keyword>
<evidence type="ECO:0000256" key="5">
    <source>
        <dbReference type="ARBA" id="ARBA00022527"/>
    </source>
</evidence>
<evidence type="ECO:0000256" key="13">
    <source>
        <dbReference type="ARBA" id="ARBA00023136"/>
    </source>
</evidence>
<dbReference type="GO" id="GO:0005524">
    <property type="term" value="F:ATP binding"/>
    <property type="evidence" value="ECO:0007669"/>
    <property type="project" value="UniProtKB-UniRule"/>
</dbReference>
<reference evidence="19" key="1">
    <citation type="submission" date="2023-04" db="EMBL/GenBank/DDBJ databases">
        <authorList>
            <person name="Vijverberg K."/>
            <person name="Xiong W."/>
            <person name="Schranz E."/>
        </authorList>
    </citation>
    <scope>NUCLEOTIDE SEQUENCE</scope>
</reference>
<keyword evidence="8" id="KW-0732">Signal</keyword>
<dbReference type="InterPro" id="IPR001245">
    <property type="entry name" value="Ser-Thr/Tyr_kinase_cat_dom"/>
</dbReference>
<dbReference type="Pfam" id="PF17846">
    <property type="entry name" value="XRN_M"/>
    <property type="match status" value="1"/>
</dbReference>
<dbReference type="SUPFAM" id="SSF56112">
    <property type="entry name" value="Protein kinase-like (PK-like)"/>
    <property type="match status" value="2"/>
</dbReference>
<protein>
    <recommendedName>
        <fullName evidence="18">Protein kinase domain-containing protein</fullName>
    </recommendedName>
</protein>
<dbReference type="InterPro" id="IPR045272">
    <property type="entry name" value="ANXUR1/2-like"/>
</dbReference>
<feature type="coiled-coil region" evidence="17">
    <location>
        <begin position="299"/>
        <end position="326"/>
    </location>
</feature>
<keyword evidence="11 16" id="KW-0067">ATP-binding</keyword>
<evidence type="ECO:0000256" key="8">
    <source>
        <dbReference type="ARBA" id="ARBA00022729"/>
    </source>
</evidence>
<evidence type="ECO:0000256" key="2">
    <source>
        <dbReference type="ARBA" id="ARBA00008536"/>
    </source>
</evidence>
<evidence type="ECO:0000256" key="15">
    <source>
        <dbReference type="ARBA" id="ARBA00023180"/>
    </source>
</evidence>
<dbReference type="Gene3D" id="1.10.1040.50">
    <property type="match status" value="1"/>
</dbReference>
<evidence type="ECO:0000256" key="4">
    <source>
        <dbReference type="ARBA" id="ARBA00022475"/>
    </source>
</evidence>
<evidence type="ECO:0000256" key="12">
    <source>
        <dbReference type="ARBA" id="ARBA00022989"/>
    </source>
</evidence>
<dbReference type="InterPro" id="IPR041412">
    <property type="entry name" value="Xrn1_helical"/>
</dbReference>
<keyword evidence="17" id="KW-0175">Coiled coil</keyword>
<dbReference type="InterPro" id="IPR000719">
    <property type="entry name" value="Prot_kinase_dom"/>
</dbReference>
<dbReference type="GO" id="GO:0009506">
    <property type="term" value="C:plasmodesma"/>
    <property type="evidence" value="ECO:0007669"/>
    <property type="project" value="TreeGrafter"/>
</dbReference>
<evidence type="ECO:0000313" key="19">
    <source>
        <dbReference type="EMBL" id="CAI9269309.1"/>
    </source>
</evidence>
<accession>A0AA35Y6N6</accession>
<dbReference type="Gene3D" id="3.30.200.20">
    <property type="entry name" value="Phosphorylase Kinase, domain 1"/>
    <property type="match status" value="2"/>
</dbReference>
<keyword evidence="9 16" id="KW-0547">Nucleotide-binding</keyword>
<comment type="similarity">
    <text evidence="3">In the C-terminal section; belongs to the protein kinase superfamily. Ser/Thr protein kinase family.</text>
</comment>
<dbReference type="PROSITE" id="PS50011">
    <property type="entry name" value="PROTEIN_KINASE_DOM"/>
    <property type="match status" value="1"/>
</dbReference>
<dbReference type="EMBL" id="OX465077">
    <property type="protein sequence ID" value="CAI9269309.1"/>
    <property type="molecule type" value="Genomic_DNA"/>
</dbReference>
<dbReference type="PANTHER" id="PTHR27003:SF475">
    <property type="entry name" value="PROTEIN KINASE DOMAIN-CONTAINING PROTEIN"/>
    <property type="match status" value="1"/>
</dbReference>
<keyword evidence="12" id="KW-1133">Transmembrane helix</keyword>
<evidence type="ECO:0000256" key="1">
    <source>
        <dbReference type="ARBA" id="ARBA00004251"/>
    </source>
</evidence>
<dbReference type="InterPro" id="IPR017441">
    <property type="entry name" value="Protein_kinase_ATP_BS"/>
</dbReference>
<feature type="domain" description="Protein kinase" evidence="18">
    <location>
        <begin position="497"/>
        <end position="792"/>
    </location>
</feature>
<dbReference type="Gene3D" id="1.10.510.10">
    <property type="entry name" value="Transferase(Phosphotransferase) domain 1"/>
    <property type="match status" value="1"/>
</dbReference>
<evidence type="ECO:0000256" key="7">
    <source>
        <dbReference type="ARBA" id="ARBA00022692"/>
    </source>
</evidence>
<evidence type="ECO:0000256" key="3">
    <source>
        <dbReference type="ARBA" id="ARBA00010217"/>
    </source>
</evidence>
<dbReference type="PROSITE" id="PS00107">
    <property type="entry name" value="PROTEIN_KINASE_ATP"/>
    <property type="match status" value="1"/>
</dbReference>
<dbReference type="SMART" id="SM00220">
    <property type="entry name" value="S_TKc"/>
    <property type="match status" value="1"/>
</dbReference>